<dbReference type="EMBL" id="RXOC01000007">
    <property type="protein sequence ID" value="RXF69455.1"/>
    <property type="molecule type" value="Genomic_DNA"/>
</dbReference>
<dbReference type="Gene3D" id="1.20.144.10">
    <property type="entry name" value="Phosphatidic acid phosphatase type 2/haloperoxidase"/>
    <property type="match status" value="1"/>
</dbReference>
<dbReference type="Proteomes" id="UP000290848">
    <property type="component" value="Unassembled WGS sequence"/>
</dbReference>
<evidence type="ECO:0000256" key="3">
    <source>
        <dbReference type="ARBA" id="ARBA00022989"/>
    </source>
</evidence>
<reference evidence="7 8" key="1">
    <citation type="submission" date="2018-12" db="EMBL/GenBank/DDBJ databases">
        <title>The Draft Genome Sequence of the Soil Bacterium Pedobacter tournemirensis R1.</title>
        <authorList>
            <person name="He J."/>
        </authorList>
    </citation>
    <scope>NUCLEOTIDE SEQUENCE [LARGE SCALE GENOMIC DNA]</scope>
    <source>
        <strain evidence="7 8">R1</strain>
    </source>
</reference>
<comment type="subcellular location">
    <subcellularLocation>
        <location evidence="1">Membrane</location>
        <topology evidence="1">Multi-pass membrane protein</topology>
    </subcellularLocation>
</comment>
<keyword evidence="2 5" id="KW-0812">Transmembrane</keyword>
<evidence type="ECO:0000256" key="5">
    <source>
        <dbReference type="SAM" id="Phobius"/>
    </source>
</evidence>
<evidence type="ECO:0000256" key="2">
    <source>
        <dbReference type="ARBA" id="ARBA00022692"/>
    </source>
</evidence>
<evidence type="ECO:0000259" key="6">
    <source>
        <dbReference type="Pfam" id="PF14378"/>
    </source>
</evidence>
<feature type="transmembrane region" description="Helical" evidence="5">
    <location>
        <begin position="154"/>
        <end position="175"/>
    </location>
</feature>
<dbReference type="InterPro" id="IPR052185">
    <property type="entry name" value="IPC_Synthase-Related"/>
</dbReference>
<gene>
    <name evidence="7" type="ORF">EKH83_12300</name>
</gene>
<sequence>MPASTETEHIPLINKNLISVTVISAAYLLLSYFLIGYKPEQLVLVVLFNTLYYLSKDTRRLILGFSIFIIYWIIFDYMKAFPNYRYHAVDISGIYFFEKGLFGIDYNGSVLTPNEFFKLRANSAFDVLSGIFYLTWVPVPLLFAVYLFFKKRLYFFYFSLTFLLVNLLGFVIYYVHPAAPPWYVQNYGFQFNAFTPGNTAGLARFDSFFGLSIFKSIYAKSSNVFAAMPSLHSSYPVIVLFYGLRSKLRYTNILFGVIMLGIWFAAVYSSHHYIVDVLAGILCAICSIGLFQLLLKYRWMNSFINHLMKITSA</sequence>
<dbReference type="PANTHER" id="PTHR31310:SF7">
    <property type="entry name" value="PA-PHOSPHATASE RELATED-FAMILY PROTEIN DDB_G0268928"/>
    <property type="match status" value="1"/>
</dbReference>
<keyword evidence="3 5" id="KW-1133">Transmembrane helix</keyword>
<dbReference type="InterPro" id="IPR026841">
    <property type="entry name" value="Aur1/Ipt1"/>
</dbReference>
<dbReference type="Pfam" id="PF14378">
    <property type="entry name" value="PAP2_3"/>
    <property type="match status" value="1"/>
</dbReference>
<organism evidence="7 8">
    <name type="scientific">Arcticibacter tournemirensis</name>
    <dbReference type="NCBI Taxonomy" id="699437"/>
    <lineage>
        <taxon>Bacteria</taxon>
        <taxon>Pseudomonadati</taxon>
        <taxon>Bacteroidota</taxon>
        <taxon>Sphingobacteriia</taxon>
        <taxon>Sphingobacteriales</taxon>
        <taxon>Sphingobacteriaceae</taxon>
        <taxon>Arcticibacter</taxon>
    </lineage>
</organism>
<proteinExistence type="predicted"/>
<dbReference type="AlphaFoldDB" id="A0A4Q0M8R8"/>
<dbReference type="RefSeq" id="WP_128769727.1">
    <property type="nucleotide sequence ID" value="NZ_RXOC01000007.1"/>
</dbReference>
<evidence type="ECO:0000313" key="8">
    <source>
        <dbReference type="Proteomes" id="UP000290848"/>
    </source>
</evidence>
<dbReference type="GO" id="GO:0016020">
    <property type="term" value="C:membrane"/>
    <property type="evidence" value="ECO:0007669"/>
    <property type="project" value="UniProtKB-SubCell"/>
</dbReference>
<protein>
    <submittedName>
        <fullName evidence="7">Inositol phosphorylceramide synthase</fullName>
    </submittedName>
</protein>
<keyword evidence="4 5" id="KW-0472">Membrane</keyword>
<evidence type="ECO:0000256" key="4">
    <source>
        <dbReference type="ARBA" id="ARBA00023136"/>
    </source>
</evidence>
<dbReference type="CDD" id="cd03386">
    <property type="entry name" value="PAP2_Aur1_like"/>
    <property type="match status" value="1"/>
</dbReference>
<feature type="transmembrane region" description="Helical" evidence="5">
    <location>
        <begin position="224"/>
        <end position="243"/>
    </location>
</feature>
<feature type="transmembrane region" description="Helical" evidence="5">
    <location>
        <begin position="127"/>
        <end position="149"/>
    </location>
</feature>
<feature type="transmembrane region" description="Helical" evidence="5">
    <location>
        <begin position="250"/>
        <end position="268"/>
    </location>
</feature>
<feature type="domain" description="Inositolphosphotransferase Aur1/Ipt1" evidence="6">
    <location>
        <begin position="119"/>
        <end position="289"/>
    </location>
</feature>
<accession>A0A4Q0M8R8</accession>
<feature type="transmembrane region" description="Helical" evidence="5">
    <location>
        <begin position="58"/>
        <end position="75"/>
    </location>
</feature>
<comment type="caution">
    <text evidence="7">The sequence shown here is derived from an EMBL/GenBank/DDBJ whole genome shotgun (WGS) entry which is preliminary data.</text>
</comment>
<name>A0A4Q0M8R8_9SPHI</name>
<evidence type="ECO:0000256" key="1">
    <source>
        <dbReference type="ARBA" id="ARBA00004141"/>
    </source>
</evidence>
<feature type="transmembrane region" description="Helical" evidence="5">
    <location>
        <begin position="17"/>
        <end position="37"/>
    </location>
</feature>
<feature type="transmembrane region" description="Helical" evidence="5">
    <location>
        <begin position="274"/>
        <end position="295"/>
    </location>
</feature>
<evidence type="ECO:0000313" key="7">
    <source>
        <dbReference type="EMBL" id="RXF69455.1"/>
    </source>
</evidence>
<dbReference type="PANTHER" id="PTHR31310">
    <property type="match status" value="1"/>
</dbReference>